<dbReference type="Pfam" id="PF00134">
    <property type="entry name" value="Cyclin_N"/>
    <property type="match status" value="1"/>
</dbReference>
<proteinExistence type="inferred from homology"/>
<dbReference type="Proteomes" id="UP001154114">
    <property type="component" value="Chromosome 22"/>
</dbReference>
<sequence>MDANKENVYRTRIPLPKEPLPALPKHLLIENKKHQENLHKRCPLKPLNAQFVPRPGPSKVIIQKPKKPLKIDARYVTLRQRSEDLDWNYKVFKNERVDKDSSVISISDDEKYLDERQNERYFVQNKKKNNLGEALSAVTPTLKTCLEPNPVRNIKRSLKRPHSRELQGRSPNIATKQDKLDDRVKRRLLFNERIQDRLASPDFWKRSYMRCLNRDYTTDVFDYLLSVERKPLGELRTSRITRACVVNWLMKVNGADGNPATIQAACWYLDSILGTGHVQLDKLQLVAAACFWIAQKINGPVIPAIRLVRYSNGAFTTEKLLAAEKAVLLRLSFPQQPVVPHDYITYLSWWCDTRGGEVEVAATFLSMCGLMVDPKLGEDPPSVVAAAAVRNAVLLLRKSDLLARLQTSHVYKAAEKKATSFAITCSILRRAVRTVAAPIYEYKAPFEHYGTPPCFIAQKIINAANELAAMDAQNIDRK</sequence>
<protein>
    <recommendedName>
        <fullName evidence="2">Cyclin-like domain-containing protein</fullName>
    </recommendedName>
</protein>
<reference evidence="3" key="1">
    <citation type="submission" date="2021-12" db="EMBL/GenBank/DDBJ databases">
        <authorList>
            <person name="King R."/>
        </authorList>
    </citation>
    <scope>NUCLEOTIDE SEQUENCE</scope>
</reference>
<evidence type="ECO:0000313" key="3">
    <source>
        <dbReference type="EMBL" id="CAD0204771.1"/>
    </source>
</evidence>
<keyword evidence="1" id="KW-0195">Cyclin</keyword>
<dbReference type="InterPro" id="IPR036915">
    <property type="entry name" value="Cyclin-like_sf"/>
</dbReference>
<organism evidence="3 4">
    <name type="scientific">Chrysodeixis includens</name>
    <name type="common">Soybean looper</name>
    <name type="synonym">Pseudoplusia includens</name>
    <dbReference type="NCBI Taxonomy" id="689277"/>
    <lineage>
        <taxon>Eukaryota</taxon>
        <taxon>Metazoa</taxon>
        <taxon>Ecdysozoa</taxon>
        <taxon>Arthropoda</taxon>
        <taxon>Hexapoda</taxon>
        <taxon>Insecta</taxon>
        <taxon>Pterygota</taxon>
        <taxon>Neoptera</taxon>
        <taxon>Endopterygota</taxon>
        <taxon>Lepidoptera</taxon>
        <taxon>Glossata</taxon>
        <taxon>Ditrysia</taxon>
        <taxon>Noctuoidea</taxon>
        <taxon>Noctuidae</taxon>
        <taxon>Plusiinae</taxon>
        <taxon>Chrysodeixis</taxon>
    </lineage>
</organism>
<gene>
    <name evidence="3" type="ORF">CINC_LOCUS7076</name>
</gene>
<dbReference type="EMBL" id="LR824025">
    <property type="protein sequence ID" value="CAD0204771.1"/>
    <property type="molecule type" value="Genomic_DNA"/>
</dbReference>
<dbReference type="InterPro" id="IPR013763">
    <property type="entry name" value="Cyclin-like_dom"/>
</dbReference>
<comment type="similarity">
    <text evidence="1">Belongs to the cyclin family.</text>
</comment>
<dbReference type="InterPro" id="IPR039361">
    <property type="entry name" value="Cyclin"/>
</dbReference>
<name>A0A9N8KVV2_CHRIL</name>
<dbReference type="SUPFAM" id="SSF47954">
    <property type="entry name" value="Cyclin-like"/>
    <property type="match status" value="1"/>
</dbReference>
<dbReference type="AlphaFoldDB" id="A0A9N8KVV2"/>
<evidence type="ECO:0000259" key="2">
    <source>
        <dbReference type="SMART" id="SM00385"/>
    </source>
</evidence>
<dbReference type="InterPro" id="IPR006671">
    <property type="entry name" value="Cyclin_N"/>
</dbReference>
<dbReference type="OrthoDB" id="671595at2759"/>
<keyword evidence="4" id="KW-1185">Reference proteome</keyword>
<dbReference type="SMART" id="SM00385">
    <property type="entry name" value="CYCLIN"/>
    <property type="match status" value="1"/>
</dbReference>
<dbReference type="Gene3D" id="1.10.472.10">
    <property type="entry name" value="Cyclin-like"/>
    <property type="match status" value="2"/>
</dbReference>
<accession>A0A9N8KVV2</accession>
<feature type="domain" description="Cyclin-like" evidence="2">
    <location>
        <begin position="247"/>
        <end position="329"/>
    </location>
</feature>
<dbReference type="PANTHER" id="PTHR10177">
    <property type="entry name" value="CYCLINS"/>
    <property type="match status" value="1"/>
</dbReference>
<evidence type="ECO:0000313" key="4">
    <source>
        <dbReference type="Proteomes" id="UP001154114"/>
    </source>
</evidence>
<evidence type="ECO:0000256" key="1">
    <source>
        <dbReference type="RuleBase" id="RU000383"/>
    </source>
</evidence>